<evidence type="ECO:0000313" key="4">
    <source>
        <dbReference type="Proteomes" id="UP000549457"/>
    </source>
</evidence>
<gene>
    <name evidence="3" type="ORF">HNP73_004420</name>
</gene>
<comment type="caution">
    <text evidence="3">The sequence shown here is derived from an EMBL/GenBank/DDBJ whole genome shotgun (WGS) entry which is preliminary data.</text>
</comment>
<dbReference type="PIRSF" id="PIRSF037112">
    <property type="entry name" value="Antirestriction_ArdC"/>
    <property type="match status" value="1"/>
</dbReference>
<evidence type="ECO:0000313" key="3">
    <source>
        <dbReference type="EMBL" id="MBB5224449.1"/>
    </source>
</evidence>
<dbReference type="AlphaFoldDB" id="A0A840SMZ1"/>
<dbReference type="RefSeq" id="WP_184155169.1">
    <property type="nucleotide sequence ID" value="NZ_JACHFM010000008.1"/>
</dbReference>
<dbReference type="EMBL" id="JACHFM010000008">
    <property type="protein sequence ID" value="MBB5224449.1"/>
    <property type="molecule type" value="Genomic_DNA"/>
</dbReference>
<evidence type="ECO:0000259" key="1">
    <source>
        <dbReference type="Pfam" id="PF08401"/>
    </source>
</evidence>
<dbReference type="Proteomes" id="UP000549457">
    <property type="component" value="Unassembled WGS sequence"/>
</dbReference>
<feature type="domain" description="N-terminal" evidence="1">
    <location>
        <begin position="6"/>
        <end position="124"/>
    </location>
</feature>
<dbReference type="InterPro" id="IPR041459">
    <property type="entry name" value="MPTase-PolyVal"/>
</dbReference>
<organism evidence="3 4">
    <name type="scientific">Amaricoccus macauensis</name>
    <dbReference type="NCBI Taxonomy" id="57001"/>
    <lineage>
        <taxon>Bacteria</taxon>
        <taxon>Pseudomonadati</taxon>
        <taxon>Pseudomonadota</taxon>
        <taxon>Alphaproteobacteria</taxon>
        <taxon>Rhodobacterales</taxon>
        <taxon>Paracoccaceae</taxon>
        <taxon>Amaricoccus</taxon>
    </lineage>
</organism>
<protein>
    <submittedName>
        <fullName evidence="3">Antirestriction protein ArdC</fullName>
    </submittedName>
</protein>
<dbReference type="InterPro" id="IPR013610">
    <property type="entry name" value="ArdC_N"/>
</dbReference>
<reference evidence="3 4" key="1">
    <citation type="submission" date="2020-08" db="EMBL/GenBank/DDBJ databases">
        <title>Genomic Encyclopedia of Type Strains, Phase IV (KMG-IV): sequencing the most valuable type-strain genomes for metagenomic binning, comparative biology and taxonomic classification.</title>
        <authorList>
            <person name="Goeker M."/>
        </authorList>
    </citation>
    <scope>NUCLEOTIDE SEQUENCE [LARGE SCALE GENOMIC DNA]</scope>
    <source>
        <strain evidence="3 4">DSM 101730</strain>
    </source>
</reference>
<evidence type="ECO:0000259" key="2">
    <source>
        <dbReference type="Pfam" id="PF18818"/>
    </source>
</evidence>
<dbReference type="InterPro" id="IPR017113">
    <property type="entry name" value="Antirestriction_ArdC"/>
</dbReference>
<dbReference type="GO" id="GO:0003697">
    <property type="term" value="F:single-stranded DNA binding"/>
    <property type="evidence" value="ECO:0007669"/>
    <property type="project" value="InterPro"/>
</dbReference>
<accession>A0A840SMZ1</accession>
<sequence length="298" mass="32938">MTGKFDAQQEVTDRIIAAIEAGTPPWRKPWTGDRGGAAFPLRACGEPYRGINVILLWLEADAKGYTSPHWFTYRQAQELGAHVRKGEKSAPVIKFGTFDTEKAEPAGEDAATRKVMFTKLYHVFNADQIDGLAEGYYRRPEPARDLGTEPDAELEAFFAATGAVIETSDDPRAYYNPVADRIHMPPVRTFESAGAYYATLAHEAAHWTGHGTRLDRIKKFADRKAYAFEELVAELGNVILCTHLGLTPDFEQSGAYVESWLKALKEDKRAIFRAAAEGQKAADLLLALADVDEKEAAA</sequence>
<dbReference type="Pfam" id="PF08401">
    <property type="entry name" value="ArdcN"/>
    <property type="match status" value="1"/>
</dbReference>
<proteinExistence type="predicted"/>
<feature type="domain" description="Polyvalent protein metallopeptidase" evidence="2">
    <location>
        <begin position="153"/>
        <end position="276"/>
    </location>
</feature>
<dbReference type="Pfam" id="PF18818">
    <property type="entry name" value="MPTase-PolyVal"/>
    <property type="match status" value="1"/>
</dbReference>
<keyword evidence="4" id="KW-1185">Reference proteome</keyword>
<name>A0A840SMZ1_9RHOB</name>